<evidence type="ECO:0000313" key="4">
    <source>
        <dbReference type="EMBL" id="QRC93431.1"/>
    </source>
</evidence>
<dbReference type="PROSITE" id="PS50048">
    <property type="entry name" value="ZN2_CY6_FUNGAL_2"/>
    <property type="match status" value="1"/>
</dbReference>
<protein>
    <recommendedName>
        <fullName evidence="3">Zn(2)-C6 fungal-type domain-containing protein</fullName>
    </recommendedName>
</protein>
<evidence type="ECO:0000259" key="3">
    <source>
        <dbReference type="PROSITE" id="PS50048"/>
    </source>
</evidence>
<reference evidence="5" key="1">
    <citation type="journal article" date="2021" name="BMC Genomics">
        <title>Chromosome-level genome assembly and manually-curated proteome of model necrotroph Parastagonospora nodorum Sn15 reveals a genome-wide trove of candidate effector homologs, and redundancy of virulence-related functions within an accessory chromosome.</title>
        <authorList>
            <person name="Bertazzoni S."/>
            <person name="Jones D.A.B."/>
            <person name="Phan H.T."/>
            <person name="Tan K.-C."/>
            <person name="Hane J.K."/>
        </authorList>
    </citation>
    <scope>NUCLEOTIDE SEQUENCE [LARGE SCALE GENOMIC DNA]</scope>
    <source>
        <strain evidence="5">SN15 / ATCC MYA-4574 / FGSC 10173)</strain>
    </source>
</reference>
<accession>A0A7U2EUN8</accession>
<keyword evidence="1" id="KW-0539">Nucleus</keyword>
<dbReference type="VEuPathDB" id="FungiDB:JI435_036590"/>
<feature type="compositionally biased region" description="Low complexity" evidence="2">
    <location>
        <begin position="274"/>
        <end position="297"/>
    </location>
</feature>
<sequence length="764" mass="84621">MAQPSYATPPTEDWRDFVAWDGDMCDPMFDGDNGFTGLQGHALTPDYRLSESLESEQPYLVSAPPSLAGGLPSLEYTVSEPPSILGESSSYGQMYCTSPSFGNTTTSPLIGYGDSRYFGSFDASDSAHSPLSYPQESPILDTRYERIPDNVPITGSYESPTETVFNPYVTGSSHSFSGLDVRASQMLNVGTWVDQPQIIEPIAEADECNTDAIPISIPYPQSQSFNEAFTSYPRSEERTRAVAIPQTSRRPASYNTALAQSQWTHRVPPVLSVSPVSYRRPRSATLSRSNSRTSSRRGVVTPSPTSEGLGWVAYQMNTSTNRLAPTTMEGAQGRNPRGRKKGLTTEQRTHAALMRIIGACANCQKRKEKCDPGTPCRSCLDHYKGDLVNHPCRDRVLSDQASAFLSEGLGWHPTARTLESFLAPRSYQILSNVTHTIPLYFGFGPELSVPVHPLHIEVGQQYLHEHSIYTWPPTVSTSMMHKHAVLPAVMTRDAMSHLTQTLDTHLSLLVMHHFREFPLFCSPLKILRDVYLYFRSLPNGSTKSRTLRQALKLLVLVHIGGDISVPSPNTHPILHQFAQGTADIADDYTLTPCYIRSQFGSVMPDLAFNMMKEVLSSLEQLLLNRDCEDWPMTLAVIITVLMTIESIHYHAAKLPYHSSLDGPRPLTLDEGAGINEEGVKTLLAFYTACFAGCHARLRPDWEGESMTSQSASSPDDVFVQSVRKSIGRASVDGYLSRKATQARQGDDMEFFFDRLVARLLLSKP</sequence>
<dbReference type="AlphaFoldDB" id="A0A7U2EUN8"/>
<dbReference type="InterPro" id="IPR052973">
    <property type="entry name" value="Fungal_sec-metab_reg_TF"/>
</dbReference>
<dbReference type="InterPro" id="IPR001138">
    <property type="entry name" value="Zn2Cys6_DnaBD"/>
</dbReference>
<dbReference type="OrthoDB" id="3921198at2759"/>
<gene>
    <name evidence="4" type="ORF">JI435_036590</name>
</gene>
<dbReference type="PANTHER" id="PTHR35392:SF1">
    <property type="entry name" value="ZN(II)2CYS6 TRANSCRIPTION FACTOR (EUROFUNG)"/>
    <property type="match status" value="1"/>
</dbReference>
<feature type="region of interest" description="Disordered" evidence="2">
    <location>
        <begin position="325"/>
        <end position="344"/>
    </location>
</feature>
<dbReference type="GO" id="GO:0000981">
    <property type="term" value="F:DNA-binding transcription factor activity, RNA polymerase II-specific"/>
    <property type="evidence" value="ECO:0007669"/>
    <property type="project" value="InterPro"/>
</dbReference>
<dbReference type="SMART" id="SM00066">
    <property type="entry name" value="GAL4"/>
    <property type="match status" value="1"/>
</dbReference>
<proteinExistence type="predicted"/>
<dbReference type="PANTHER" id="PTHR35392">
    <property type="entry name" value="ZN(II)2CYS6 TRANSCRIPTION FACTOR (EUROFUNG)-RELATED-RELATED"/>
    <property type="match status" value="1"/>
</dbReference>
<organism evidence="4 5">
    <name type="scientific">Phaeosphaeria nodorum (strain SN15 / ATCC MYA-4574 / FGSC 10173)</name>
    <name type="common">Glume blotch fungus</name>
    <name type="synonym">Parastagonospora nodorum</name>
    <dbReference type="NCBI Taxonomy" id="321614"/>
    <lineage>
        <taxon>Eukaryota</taxon>
        <taxon>Fungi</taxon>
        <taxon>Dikarya</taxon>
        <taxon>Ascomycota</taxon>
        <taxon>Pezizomycotina</taxon>
        <taxon>Dothideomycetes</taxon>
        <taxon>Pleosporomycetidae</taxon>
        <taxon>Pleosporales</taxon>
        <taxon>Pleosporineae</taxon>
        <taxon>Phaeosphaeriaceae</taxon>
        <taxon>Parastagonospora</taxon>
    </lineage>
</organism>
<keyword evidence="5" id="KW-1185">Reference proteome</keyword>
<dbReference type="SUPFAM" id="SSF57701">
    <property type="entry name" value="Zn2/Cys6 DNA-binding domain"/>
    <property type="match status" value="1"/>
</dbReference>
<evidence type="ECO:0000256" key="2">
    <source>
        <dbReference type="SAM" id="MobiDB-lite"/>
    </source>
</evidence>
<dbReference type="GO" id="GO:0008270">
    <property type="term" value="F:zinc ion binding"/>
    <property type="evidence" value="ECO:0007669"/>
    <property type="project" value="InterPro"/>
</dbReference>
<feature type="domain" description="Zn(2)-C6 fungal-type" evidence="3">
    <location>
        <begin position="359"/>
        <end position="394"/>
    </location>
</feature>
<dbReference type="CDD" id="cd00067">
    <property type="entry name" value="GAL4"/>
    <property type="match status" value="1"/>
</dbReference>
<dbReference type="Proteomes" id="UP000663193">
    <property type="component" value="Chromosome 3"/>
</dbReference>
<dbReference type="OMA" id="VNHPCRD"/>
<dbReference type="EMBL" id="CP069025">
    <property type="protein sequence ID" value="QRC93431.1"/>
    <property type="molecule type" value="Genomic_DNA"/>
</dbReference>
<dbReference type="InterPro" id="IPR036864">
    <property type="entry name" value="Zn2-C6_fun-type_DNA-bd_sf"/>
</dbReference>
<evidence type="ECO:0000313" key="5">
    <source>
        <dbReference type="Proteomes" id="UP000663193"/>
    </source>
</evidence>
<evidence type="ECO:0000256" key="1">
    <source>
        <dbReference type="ARBA" id="ARBA00023242"/>
    </source>
</evidence>
<feature type="region of interest" description="Disordered" evidence="2">
    <location>
        <begin position="274"/>
        <end position="306"/>
    </location>
</feature>
<name>A0A7U2EUN8_PHANO</name>